<organism evidence="2 3">
    <name type="scientific">Nocardioides guangzhouensis</name>
    <dbReference type="NCBI Taxonomy" id="2497878"/>
    <lineage>
        <taxon>Bacteria</taxon>
        <taxon>Bacillati</taxon>
        <taxon>Actinomycetota</taxon>
        <taxon>Actinomycetes</taxon>
        <taxon>Propionibacteriales</taxon>
        <taxon>Nocardioidaceae</taxon>
        <taxon>Nocardioides</taxon>
    </lineage>
</organism>
<reference evidence="2 3" key="1">
    <citation type="submission" date="2019-01" db="EMBL/GenBank/DDBJ databases">
        <title>Nocardioides guangzhouensis sp. nov., an actinobacterium isolated from soil.</title>
        <authorList>
            <person name="Fu Y."/>
            <person name="Cai Y."/>
            <person name="Lin Z."/>
            <person name="Chen P."/>
        </authorList>
    </citation>
    <scope>NUCLEOTIDE SEQUENCE [LARGE SCALE GENOMIC DNA]</scope>
    <source>
        <strain evidence="2 3">130</strain>
    </source>
</reference>
<dbReference type="Proteomes" id="UP000295198">
    <property type="component" value="Unassembled WGS sequence"/>
</dbReference>
<evidence type="ECO:0000313" key="2">
    <source>
        <dbReference type="EMBL" id="RYP83607.1"/>
    </source>
</evidence>
<gene>
    <name evidence="2" type="ORF">EKO23_18505</name>
</gene>
<accession>A0A4Q4Z6Z5</accession>
<protein>
    <submittedName>
        <fullName evidence="2">Uncharacterized protein</fullName>
    </submittedName>
</protein>
<feature type="compositionally biased region" description="Basic and acidic residues" evidence="1">
    <location>
        <begin position="33"/>
        <end position="44"/>
    </location>
</feature>
<proteinExistence type="predicted"/>
<dbReference type="RefSeq" id="WP_134719613.1">
    <property type="nucleotide sequence ID" value="NZ_SDKM01000031.1"/>
</dbReference>
<dbReference type="AlphaFoldDB" id="A0A4Q4Z6Z5"/>
<feature type="region of interest" description="Disordered" evidence="1">
    <location>
        <begin position="23"/>
        <end position="62"/>
    </location>
</feature>
<sequence>MMFWLVVAAVVVVGFAIAWWSSGRATGAVPPGGDRHTREAETEQKYGNSPGRGGIMPPTSGS</sequence>
<dbReference type="EMBL" id="SDKM01000031">
    <property type="protein sequence ID" value="RYP83607.1"/>
    <property type="molecule type" value="Genomic_DNA"/>
</dbReference>
<comment type="caution">
    <text evidence="2">The sequence shown here is derived from an EMBL/GenBank/DDBJ whole genome shotgun (WGS) entry which is preliminary data.</text>
</comment>
<keyword evidence="3" id="KW-1185">Reference proteome</keyword>
<name>A0A4Q4Z6Z5_9ACTN</name>
<evidence type="ECO:0000256" key="1">
    <source>
        <dbReference type="SAM" id="MobiDB-lite"/>
    </source>
</evidence>
<evidence type="ECO:0000313" key="3">
    <source>
        <dbReference type="Proteomes" id="UP000295198"/>
    </source>
</evidence>